<keyword evidence="2 13" id="KW-0813">Transport</keyword>
<evidence type="ECO:0000256" key="1">
    <source>
        <dbReference type="ARBA" id="ARBA00005513"/>
    </source>
</evidence>
<dbReference type="GO" id="GO:0046961">
    <property type="term" value="F:proton-transporting ATPase activity, rotational mechanism"/>
    <property type="evidence" value="ECO:0007669"/>
    <property type="project" value="TreeGrafter"/>
</dbReference>
<dbReference type="NCBIfam" id="TIGR01144">
    <property type="entry name" value="ATP_synt_b"/>
    <property type="match status" value="1"/>
</dbReference>
<dbReference type="HAMAP" id="MF_01398">
    <property type="entry name" value="ATP_synth_b_bprime"/>
    <property type="match status" value="1"/>
</dbReference>
<dbReference type="InterPro" id="IPR005864">
    <property type="entry name" value="ATP_synth_F0_bsu_bac"/>
</dbReference>
<dbReference type="Pfam" id="PF00430">
    <property type="entry name" value="ATP-synt_B"/>
    <property type="match status" value="1"/>
</dbReference>
<dbReference type="RefSeq" id="WP_144088527.1">
    <property type="nucleotide sequence ID" value="NZ_VMHE01000008.1"/>
</dbReference>
<evidence type="ECO:0000256" key="12">
    <source>
        <dbReference type="ARBA" id="ARBA00037847"/>
    </source>
</evidence>
<comment type="caution">
    <text evidence="16">The sequence shown here is derived from an EMBL/GenBank/DDBJ whole genome shotgun (WGS) entry which is preliminary data.</text>
</comment>
<keyword evidence="17" id="KW-1185">Reference proteome</keyword>
<feature type="coiled-coil region" evidence="15">
    <location>
        <begin position="49"/>
        <end position="134"/>
    </location>
</feature>
<evidence type="ECO:0000256" key="2">
    <source>
        <dbReference type="ARBA" id="ARBA00022448"/>
    </source>
</evidence>
<name>A0A556PMS4_9BACI</name>
<dbReference type="InterPro" id="IPR002146">
    <property type="entry name" value="ATP_synth_b/b'su_bac/chlpt"/>
</dbReference>
<dbReference type="InterPro" id="IPR028987">
    <property type="entry name" value="ATP_synth_B-like_membr_sf"/>
</dbReference>
<keyword evidence="4 13" id="KW-0138">CF(0)</keyword>
<evidence type="ECO:0000256" key="3">
    <source>
        <dbReference type="ARBA" id="ARBA00022475"/>
    </source>
</evidence>
<accession>A0A556PMS4</accession>
<dbReference type="SUPFAM" id="SSF81573">
    <property type="entry name" value="F1F0 ATP synthase subunit B, membrane domain"/>
    <property type="match status" value="1"/>
</dbReference>
<evidence type="ECO:0000256" key="6">
    <source>
        <dbReference type="ARBA" id="ARBA00022781"/>
    </source>
</evidence>
<dbReference type="GO" id="GO:0046933">
    <property type="term" value="F:proton-transporting ATP synthase activity, rotational mechanism"/>
    <property type="evidence" value="ECO:0007669"/>
    <property type="project" value="UniProtKB-UniRule"/>
</dbReference>
<sequence length="173" mass="19575">MLDQALIIGASNGLLFGDMIIQLLTFIILLALITKFAWKPLMNVMQEREQHIASEIDQAEQSNQEAKRLMNEANDELKNTRQNAQQIIDDANETAKNQQAELIKAAKEEAARIKENARLEIEQERDKAIQALQTQVGSLSVQIASKVIEKELSETEQEKLINDYLDKVGEDNE</sequence>
<evidence type="ECO:0000256" key="15">
    <source>
        <dbReference type="SAM" id="Coils"/>
    </source>
</evidence>
<evidence type="ECO:0000256" key="13">
    <source>
        <dbReference type="HAMAP-Rule" id="MF_01398"/>
    </source>
</evidence>
<feature type="transmembrane region" description="Helical" evidence="13">
    <location>
        <begin position="20"/>
        <end position="38"/>
    </location>
</feature>
<dbReference type="GO" id="GO:0045259">
    <property type="term" value="C:proton-transporting ATP synthase complex"/>
    <property type="evidence" value="ECO:0007669"/>
    <property type="project" value="UniProtKB-KW"/>
</dbReference>
<keyword evidence="9 13" id="KW-0472">Membrane</keyword>
<gene>
    <name evidence="13 16" type="primary">atpF</name>
    <name evidence="16" type="ORF">FPQ13_06520</name>
</gene>
<comment type="similarity">
    <text evidence="1 13 14">Belongs to the ATPase B chain family.</text>
</comment>
<keyword evidence="7 13" id="KW-1133">Transmembrane helix</keyword>
<dbReference type="CDD" id="cd06503">
    <property type="entry name" value="ATP-synt_Fo_b"/>
    <property type="match status" value="1"/>
</dbReference>
<keyword evidence="3 13" id="KW-1003">Cell membrane</keyword>
<proteinExistence type="inferred from homology"/>
<dbReference type="EMBL" id="VMHE01000008">
    <property type="protein sequence ID" value="TSJ65702.1"/>
    <property type="molecule type" value="Genomic_DNA"/>
</dbReference>
<comment type="function">
    <text evidence="13">Component of the F(0) channel, it forms part of the peripheral stalk, linking F(1) to F(0).</text>
</comment>
<evidence type="ECO:0000256" key="4">
    <source>
        <dbReference type="ARBA" id="ARBA00022547"/>
    </source>
</evidence>
<organism evidence="16 17">
    <name type="scientific">Allobacillus salarius</name>
    <dbReference type="NCBI Taxonomy" id="1955272"/>
    <lineage>
        <taxon>Bacteria</taxon>
        <taxon>Bacillati</taxon>
        <taxon>Bacillota</taxon>
        <taxon>Bacilli</taxon>
        <taxon>Bacillales</taxon>
        <taxon>Bacillaceae</taxon>
        <taxon>Allobacillus</taxon>
    </lineage>
</organism>
<protein>
    <recommendedName>
        <fullName evidence="13">ATP synthase subunit b</fullName>
    </recommendedName>
    <alternativeName>
        <fullName evidence="13">ATP synthase F(0) sector subunit b</fullName>
    </alternativeName>
    <alternativeName>
        <fullName evidence="13">ATPase subunit I</fullName>
    </alternativeName>
    <alternativeName>
        <fullName evidence="13">F-type ATPase subunit b</fullName>
        <shortName evidence="13">F-ATPase subunit b</shortName>
    </alternativeName>
</protein>
<dbReference type="OrthoDB" id="282095at2"/>
<dbReference type="AlphaFoldDB" id="A0A556PMS4"/>
<reference evidence="16 17" key="1">
    <citation type="submission" date="2019-07" db="EMBL/GenBank/DDBJ databases">
        <title>Allobacillus sp. nov. SKP isolated from shrimp paste of Euphausiacea.</title>
        <authorList>
            <person name="Kanchanasin P."/>
            <person name="Tanasupawat S."/>
            <person name="Shi W."/>
            <person name="Wu L."/>
            <person name="Ma J."/>
        </authorList>
    </citation>
    <scope>NUCLEOTIDE SEQUENCE [LARGE SCALE GENOMIC DNA]</scope>
    <source>
        <strain evidence="16 17">SKP4-8</strain>
    </source>
</reference>
<evidence type="ECO:0000313" key="17">
    <source>
        <dbReference type="Proteomes" id="UP000316425"/>
    </source>
</evidence>
<keyword evidence="6 13" id="KW-0375">Hydrogen ion transport</keyword>
<evidence type="ECO:0000313" key="16">
    <source>
        <dbReference type="EMBL" id="TSJ65702.1"/>
    </source>
</evidence>
<dbReference type="PANTHER" id="PTHR33445:SF1">
    <property type="entry name" value="ATP SYNTHASE SUBUNIT B"/>
    <property type="match status" value="1"/>
</dbReference>
<dbReference type="PANTHER" id="PTHR33445">
    <property type="entry name" value="ATP SYNTHASE SUBUNIT B', CHLOROPLASTIC"/>
    <property type="match status" value="1"/>
</dbReference>
<comment type="function">
    <text evidence="11 13">F(1)F(0) ATP synthase produces ATP from ADP in the presence of a proton or sodium gradient. F-type ATPases consist of two structural domains, F(1) containing the extramembraneous catalytic core and F(0) containing the membrane proton channel, linked together by a central stalk and a peripheral stalk. During catalysis, ATP synthesis in the catalytic domain of F(1) is coupled via a rotary mechanism of the central stalk subunits to proton translocation.</text>
</comment>
<evidence type="ECO:0000256" key="5">
    <source>
        <dbReference type="ARBA" id="ARBA00022692"/>
    </source>
</evidence>
<evidence type="ECO:0000256" key="8">
    <source>
        <dbReference type="ARBA" id="ARBA00023065"/>
    </source>
</evidence>
<comment type="subcellular location">
    <subcellularLocation>
        <location evidence="13">Cell membrane</location>
        <topology evidence="13">Single-pass membrane protein</topology>
    </subcellularLocation>
    <subcellularLocation>
        <location evidence="12">Endomembrane system</location>
        <topology evidence="12">Single-pass membrane protein</topology>
    </subcellularLocation>
</comment>
<keyword evidence="10 13" id="KW-0066">ATP synthesis</keyword>
<keyword evidence="5 13" id="KW-0812">Transmembrane</keyword>
<dbReference type="InterPro" id="IPR050059">
    <property type="entry name" value="ATP_synthase_B_chain"/>
</dbReference>
<evidence type="ECO:0000256" key="11">
    <source>
        <dbReference type="ARBA" id="ARBA00025198"/>
    </source>
</evidence>
<evidence type="ECO:0000256" key="14">
    <source>
        <dbReference type="RuleBase" id="RU003848"/>
    </source>
</evidence>
<dbReference type="Gene3D" id="6.10.250.1580">
    <property type="match status" value="1"/>
</dbReference>
<evidence type="ECO:0000256" key="10">
    <source>
        <dbReference type="ARBA" id="ARBA00023310"/>
    </source>
</evidence>
<keyword evidence="15" id="KW-0175">Coiled coil</keyword>
<keyword evidence="8 13" id="KW-0406">Ion transport</keyword>
<evidence type="ECO:0000256" key="7">
    <source>
        <dbReference type="ARBA" id="ARBA00022989"/>
    </source>
</evidence>
<evidence type="ECO:0000256" key="9">
    <source>
        <dbReference type="ARBA" id="ARBA00023136"/>
    </source>
</evidence>
<dbReference type="GO" id="GO:0012505">
    <property type="term" value="C:endomembrane system"/>
    <property type="evidence" value="ECO:0007669"/>
    <property type="project" value="UniProtKB-SubCell"/>
</dbReference>
<dbReference type="GO" id="GO:0005886">
    <property type="term" value="C:plasma membrane"/>
    <property type="evidence" value="ECO:0007669"/>
    <property type="project" value="UniProtKB-SubCell"/>
</dbReference>
<comment type="subunit">
    <text evidence="13">F-type ATPases have 2 components, F(1) - the catalytic core - and F(0) - the membrane proton channel. F(1) has five subunits: alpha(3), beta(3), gamma(1), delta(1), epsilon(1). F(0) has three main subunits: a(1), b(2) and c(10-14). The alpha and beta chains form an alternating ring which encloses part of the gamma chain. F(1) is attached to F(0) by a central stalk formed by the gamma and epsilon chains, while a peripheral stalk is formed by the delta and b chains.</text>
</comment>
<dbReference type="Proteomes" id="UP000316425">
    <property type="component" value="Unassembled WGS sequence"/>
</dbReference>